<evidence type="ECO:0000313" key="3">
    <source>
        <dbReference type="EMBL" id="KAK7874195.1"/>
    </source>
</evidence>
<dbReference type="InterPro" id="IPR051413">
    <property type="entry name" value="K/Na_HCN_channel"/>
</dbReference>
<comment type="caution">
    <text evidence="3">The sequence shown here is derived from an EMBL/GenBank/DDBJ whole genome shotgun (WGS) entry which is preliminary data.</text>
</comment>
<accession>A0AAN9VZ21</accession>
<dbReference type="AlphaFoldDB" id="A0AAN9VZ21"/>
<sequence>MHGGSKEAEILNVLSAQLRQEILLHTCRRLVENVSFFNNLPAGLLLRIVLCMRAEMFLANDVVVKAGARGECMYFITSGTVAVYTTTGREARTPRFADLLRFFFLLFFLFFYRGSSGRLAFPRPTLGALSCATPLRHMLGDESGD</sequence>
<dbReference type="GO" id="GO:0003254">
    <property type="term" value="P:regulation of membrane depolarization"/>
    <property type="evidence" value="ECO:0007669"/>
    <property type="project" value="TreeGrafter"/>
</dbReference>
<feature type="transmembrane region" description="Helical" evidence="1">
    <location>
        <begin position="99"/>
        <end position="115"/>
    </location>
</feature>
<dbReference type="PANTHER" id="PTHR45689">
    <property type="entry name" value="I[[H]] CHANNEL, ISOFORM E"/>
    <property type="match status" value="1"/>
</dbReference>
<keyword evidence="1" id="KW-0472">Membrane</keyword>
<name>A0AAN9VZ21_9ORTH</name>
<dbReference type="EMBL" id="JAZDUA010000004">
    <property type="protein sequence ID" value="KAK7874195.1"/>
    <property type="molecule type" value="Genomic_DNA"/>
</dbReference>
<dbReference type="InterPro" id="IPR018490">
    <property type="entry name" value="cNMP-bd_dom_sf"/>
</dbReference>
<proteinExistence type="predicted"/>
<evidence type="ECO:0000313" key="4">
    <source>
        <dbReference type="Proteomes" id="UP001378592"/>
    </source>
</evidence>
<dbReference type="PROSITE" id="PS00888">
    <property type="entry name" value="CNMP_BINDING_1"/>
    <property type="match status" value="1"/>
</dbReference>
<dbReference type="Proteomes" id="UP001378592">
    <property type="component" value="Unassembled WGS sequence"/>
</dbReference>
<dbReference type="PROSITE" id="PS50042">
    <property type="entry name" value="CNMP_BINDING_3"/>
    <property type="match status" value="1"/>
</dbReference>
<dbReference type="GO" id="GO:0005249">
    <property type="term" value="F:voltage-gated potassium channel activity"/>
    <property type="evidence" value="ECO:0007669"/>
    <property type="project" value="TreeGrafter"/>
</dbReference>
<keyword evidence="4" id="KW-1185">Reference proteome</keyword>
<evidence type="ECO:0000256" key="1">
    <source>
        <dbReference type="SAM" id="Phobius"/>
    </source>
</evidence>
<dbReference type="GO" id="GO:0098855">
    <property type="term" value="C:HCN channel complex"/>
    <property type="evidence" value="ECO:0007669"/>
    <property type="project" value="TreeGrafter"/>
</dbReference>
<gene>
    <name evidence="3" type="ORF">R5R35_006240</name>
</gene>
<evidence type="ECO:0000259" key="2">
    <source>
        <dbReference type="PROSITE" id="PS50042"/>
    </source>
</evidence>
<dbReference type="CDD" id="cd00038">
    <property type="entry name" value="CAP_ED"/>
    <property type="match status" value="1"/>
</dbReference>
<reference evidence="3 4" key="1">
    <citation type="submission" date="2024-03" db="EMBL/GenBank/DDBJ databases">
        <title>The genome assembly and annotation of the cricket Gryllus longicercus Weissman &amp; Gray.</title>
        <authorList>
            <person name="Szrajer S."/>
            <person name="Gray D."/>
            <person name="Ylla G."/>
        </authorList>
    </citation>
    <scope>NUCLEOTIDE SEQUENCE [LARGE SCALE GENOMIC DNA]</scope>
    <source>
        <strain evidence="3">DAG 2021-001</strain>
        <tissue evidence="3">Whole body minus gut</tissue>
    </source>
</reference>
<dbReference type="GO" id="GO:0035725">
    <property type="term" value="P:sodium ion transmembrane transport"/>
    <property type="evidence" value="ECO:0007669"/>
    <property type="project" value="TreeGrafter"/>
</dbReference>
<dbReference type="InterPro" id="IPR014710">
    <property type="entry name" value="RmlC-like_jellyroll"/>
</dbReference>
<dbReference type="PANTHER" id="PTHR45689:SF14">
    <property type="entry name" value="CYCLIC NUCLEOTIDE-GATED CATION CHANNEL SUBUNIT A-LIKE PROTEIN"/>
    <property type="match status" value="1"/>
</dbReference>
<dbReference type="InterPro" id="IPR018488">
    <property type="entry name" value="cNMP-bd_CS"/>
</dbReference>
<keyword evidence="1" id="KW-1133">Transmembrane helix</keyword>
<dbReference type="SUPFAM" id="SSF51206">
    <property type="entry name" value="cAMP-binding domain-like"/>
    <property type="match status" value="1"/>
</dbReference>
<dbReference type="Gene3D" id="2.60.120.10">
    <property type="entry name" value="Jelly Rolls"/>
    <property type="match status" value="1"/>
</dbReference>
<protein>
    <recommendedName>
        <fullName evidence="2">Cyclic nucleotide-binding domain-containing protein</fullName>
    </recommendedName>
</protein>
<dbReference type="InterPro" id="IPR000595">
    <property type="entry name" value="cNMP-bd_dom"/>
</dbReference>
<keyword evidence="1" id="KW-0812">Transmembrane</keyword>
<feature type="domain" description="Cyclic nucleotide-binding" evidence="2">
    <location>
        <begin position="36"/>
        <end position="99"/>
    </location>
</feature>
<organism evidence="3 4">
    <name type="scientific">Gryllus longicercus</name>
    <dbReference type="NCBI Taxonomy" id="2509291"/>
    <lineage>
        <taxon>Eukaryota</taxon>
        <taxon>Metazoa</taxon>
        <taxon>Ecdysozoa</taxon>
        <taxon>Arthropoda</taxon>
        <taxon>Hexapoda</taxon>
        <taxon>Insecta</taxon>
        <taxon>Pterygota</taxon>
        <taxon>Neoptera</taxon>
        <taxon>Polyneoptera</taxon>
        <taxon>Orthoptera</taxon>
        <taxon>Ensifera</taxon>
        <taxon>Gryllidea</taxon>
        <taxon>Grylloidea</taxon>
        <taxon>Gryllidae</taxon>
        <taxon>Gryllinae</taxon>
        <taxon>Gryllus</taxon>
    </lineage>
</organism>